<dbReference type="AlphaFoldDB" id="A0A154BR50"/>
<name>A0A154BR50_ANASB</name>
<evidence type="ECO:0008006" key="3">
    <source>
        <dbReference type="Google" id="ProtNLM"/>
    </source>
</evidence>
<keyword evidence="2" id="KW-1185">Reference proteome</keyword>
<comment type="caution">
    <text evidence="1">The sequence shown here is derived from an EMBL/GenBank/DDBJ whole genome shotgun (WGS) entry which is preliminary data.</text>
</comment>
<evidence type="ECO:0000313" key="2">
    <source>
        <dbReference type="Proteomes" id="UP000076268"/>
    </source>
</evidence>
<evidence type="ECO:0000313" key="1">
    <source>
        <dbReference type="EMBL" id="KYZ76503.1"/>
    </source>
</evidence>
<reference evidence="1 2" key="1">
    <citation type="submission" date="2016-02" db="EMBL/GenBank/DDBJ databases">
        <title>Anaerosporomusa subterraneum gen. nov., sp. nov., a spore-forming obligate anaerobe isolated from saprolite.</title>
        <authorList>
            <person name="Choi J.K."/>
            <person name="Shah M."/>
            <person name="Yee N."/>
        </authorList>
    </citation>
    <scope>NUCLEOTIDE SEQUENCE [LARGE SCALE GENOMIC DNA]</scope>
    <source>
        <strain evidence="1 2">RU4</strain>
    </source>
</reference>
<dbReference type="OrthoDB" id="1682824at2"/>
<dbReference type="Proteomes" id="UP000076268">
    <property type="component" value="Unassembled WGS sequence"/>
</dbReference>
<accession>A0A154BR50</accession>
<gene>
    <name evidence="1" type="ORF">AXX12_08705</name>
</gene>
<sequence>MGSPDRSAASLWQDYLFLTNEMFKFISRRELDMFYTLLEQRAGMQPLLEAADMDFQQSPAGKELFSQLAATNQRISDRLKLVYNQAVRQLEVDQSYEGAGLGAGARLDVQR</sequence>
<dbReference type="RefSeq" id="WP_066242085.1">
    <property type="nucleotide sequence ID" value="NZ_LSGP01000017.1"/>
</dbReference>
<organism evidence="1 2">
    <name type="scientific">Anaerosporomusa subterranea</name>
    <dbReference type="NCBI Taxonomy" id="1794912"/>
    <lineage>
        <taxon>Bacteria</taxon>
        <taxon>Bacillati</taxon>
        <taxon>Bacillota</taxon>
        <taxon>Negativicutes</taxon>
        <taxon>Acetonemataceae</taxon>
        <taxon>Anaerosporomusa</taxon>
    </lineage>
</organism>
<protein>
    <recommendedName>
        <fullName evidence="3">Flagellar protein FliT</fullName>
    </recommendedName>
</protein>
<proteinExistence type="predicted"/>
<dbReference type="STRING" id="1794912.AXX12_08705"/>
<dbReference type="EMBL" id="LSGP01000017">
    <property type="protein sequence ID" value="KYZ76503.1"/>
    <property type="molecule type" value="Genomic_DNA"/>
</dbReference>